<evidence type="ECO:0000256" key="2">
    <source>
        <dbReference type="ARBA" id="ARBA00022771"/>
    </source>
</evidence>
<dbReference type="Proteomes" id="UP000036403">
    <property type="component" value="Unassembled WGS sequence"/>
</dbReference>
<feature type="region of interest" description="Disordered" evidence="4">
    <location>
        <begin position="434"/>
        <end position="491"/>
    </location>
</feature>
<feature type="compositionally biased region" description="Low complexity" evidence="4">
    <location>
        <begin position="62"/>
        <end position="73"/>
    </location>
</feature>
<keyword evidence="7" id="KW-1185">Reference proteome</keyword>
<reference evidence="6 7" key="1">
    <citation type="submission" date="2015-04" db="EMBL/GenBank/DDBJ databases">
        <title>Lasius niger genome sequencing.</title>
        <authorList>
            <person name="Konorov E.A."/>
            <person name="Nikitin M.A."/>
            <person name="Kirill M.V."/>
            <person name="Chang P."/>
        </authorList>
    </citation>
    <scope>NUCLEOTIDE SEQUENCE [LARGE SCALE GENOMIC DNA]</scope>
    <source>
        <tissue evidence="6">Whole</tissue>
    </source>
</reference>
<feature type="compositionally biased region" description="Basic and acidic residues" evidence="4">
    <location>
        <begin position="88"/>
        <end position="100"/>
    </location>
</feature>
<proteinExistence type="predicted"/>
<gene>
    <name evidence="6" type="ORF">RF55_8101</name>
</gene>
<feature type="region of interest" description="Disordered" evidence="4">
    <location>
        <begin position="24"/>
        <end position="181"/>
    </location>
</feature>
<feature type="compositionally biased region" description="Low complexity" evidence="4">
    <location>
        <begin position="34"/>
        <end position="51"/>
    </location>
</feature>
<feature type="domain" description="BTB" evidence="5">
    <location>
        <begin position="360"/>
        <end position="409"/>
    </location>
</feature>
<dbReference type="OrthoDB" id="10054079at2759"/>
<protein>
    <submittedName>
        <fullName evidence="6">Zinc finger protein elbow</fullName>
    </submittedName>
</protein>
<dbReference type="EMBL" id="LBMM01004938">
    <property type="protein sequence ID" value="KMQ91971.1"/>
    <property type="molecule type" value="Genomic_DNA"/>
</dbReference>
<feature type="compositionally biased region" description="Low complexity" evidence="4">
    <location>
        <begin position="101"/>
        <end position="114"/>
    </location>
</feature>
<dbReference type="PANTHER" id="PTHR12522">
    <property type="entry name" value="ZINC-FINGER PROTEIN NOLZ1-RELATED"/>
    <property type="match status" value="1"/>
</dbReference>
<dbReference type="GO" id="GO:0045892">
    <property type="term" value="P:negative regulation of DNA-templated transcription"/>
    <property type="evidence" value="ECO:0007669"/>
    <property type="project" value="TreeGrafter"/>
</dbReference>
<dbReference type="SUPFAM" id="SSF54695">
    <property type="entry name" value="POZ domain"/>
    <property type="match status" value="1"/>
</dbReference>
<accession>A0A0J7KNX7</accession>
<dbReference type="InterPro" id="IPR051520">
    <property type="entry name" value="Elbow/Noc_ZnFinger"/>
</dbReference>
<dbReference type="PaxDb" id="67767-A0A0J7KNX7"/>
<evidence type="ECO:0000313" key="6">
    <source>
        <dbReference type="EMBL" id="KMQ91971.1"/>
    </source>
</evidence>
<keyword evidence="2" id="KW-0863">Zinc-finger</keyword>
<dbReference type="GO" id="GO:0008270">
    <property type="term" value="F:zinc ion binding"/>
    <property type="evidence" value="ECO:0007669"/>
    <property type="project" value="UniProtKB-KW"/>
</dbReference>
<dbReference type="InterPro" id="IPR011333">
    <property type="entry name" value="SKP1/BTB/POZ_sf"/>
</dbReference>
<dbReference type="SMART" id="SM00225">
    <property type="entry name" value="BTB"/>
    <property type="match status" value="1"/>
</dbReference>
<dbReference type="Pfam" id="PF00651">
    <property type="entry name" value="BTB"/>
    <property type="match status" value="1"/>
</dbReference>
<evidence type="ECO:0000256" key="4">
    <source>
        <dbReference type="SAM" id="MobiDB-lite"/>
    </source>
</evidence>
<feature type="non-terminal residue" evidence="6">
    <location>
        <position position="500"/>
    </location>
</feature>
<keyword evidence="3" id="KW-0862">Zinc</keyword>
<dbReference type="InterPro" id="IPR000210">
    <property type="entry name" value="BTB/POZ_dom"/>
</dbReference>
<dbReference type="Gene3D" id="3.30.710.10">
    <property type="entry name" value="Potassium Channel Kv1.1, Chain A"/>
    <property type="match status" value="1"/>
</dbReference>
<feature type="compositionally biased region" description="Polar residues" evidence="4">
    <location>
        <begin position="434"/>
        <end position="446"/>
    </location>
</feature>
<evidence type="ECO:0000259" key="5">
    <source>
        <dbReference type="PROSITE" id="PS50097"/>
    </source>
</evidence>
<dbReference type="AlphaFoldDB" id="A0A0J7KNX7"/>
<name>A0A0J7KNX7_LASNI</name>
<evidence type="ECO:0000256" key="1">
    <source>
        <dbReference type="ARBA" id="ARBA00022723"/>
    </source>
</evidence>
<keyword evidence="1" id="KW-0479">Metal-binding</keyword>
<feature type="compositionally biased region" description="Polar residues" evidence="4">
    <location>
        <begin position="121"/>
        <end position="143"/>
    </location>
</feature>
<dbReference type="PANTHER" id="PTHR12522:SF4">
    <property type="entry name" value="ZINC FINGER PROTEIN ELBOW"/>
    <property type="match status" value="1"/>
</dbReference>
<organism evidence="6 7">
    <name type="scientific">Lasius niger</name>
    <name type="common">Black garden ant</name>
    <dbReference type="NCBI Taxonomy" id="67767"/>
    <lineage>
        <taxon>Eukaryota</taxon>
        <taxon>Metazoa</taxon>
        <taxon>Ecdysozoa</taxon>
        <taxon>Arthropoda</taxon>
        <taxon>Hexapoda</taxon>
        <taxon>Insecta</taxon>
        <taxon>Pterygota</taxon>
        <taxon>Neoptera</taxon>
        <taxon>Endopterygota</taxon>
        <taxon>Hymenoptera</taxon>
        <taxon>Apocrita</taxon>
        <taxon>Aculeata</taxon>
        <taxon>Formicoidea</taxon>
        <taxon>Formicidae</taxon>
        <taxon>Formicinae</taxon>
        <taxon>Lasius</taxon>
        <taxon>Lasius</taxon>
    </lineage>
</organism>
<evidence type="ECO:0000313" key="7">
    <source>
        <dbReference type="Proteomes" id="UP000036403"/>
    </source>
</evidence>
<feature type="compositionally biased region" description="Polar residues" evidence="4">
    <location>
        <begin position="153"/>
        <end position="181"/>
    </location>
</feature>
<dbReference type="GO" id="GO:0005634">
    <property type="term" value="C:nucleus"/>
    <property type="evidence" value="ECO:0007669"/>
    <property type="project" value="TreeGrafter"/>
</dbReference>
<dbReference type="PROSITE" id="PS50097">
    <property type="entry name" value="BTB"/>
    <property type="match status" value="1"/>
</dbReference>
<evidence type="ECO:0000256" key="3">
    <source>
        <dbReference type="ARBA" id="ARBA00022833"/>
    </source>
</evidence>
<sequence>MPMPGENVGELDAKKSPLALLAQTCSQIGADPPSNKSLLSSLDKSSSNRSSKTAEQSREKSSPTVTVSVPTSTIESTKTSFKPYESCLGREKASSPDEPRSSSSHSTSGRSRTPGSGGKRCSSNQSAASTRAVTPQGRKTATPNGEIARDSPASRTSIPSSNTAEAATSQPTVSSPSLQTKPAYSPAGVLAMTDPSIKDLPLGTFKPGVSLPVSTAAYLGYSPGQLPIDVMASSLMSQHHAALKNGLVAANPYLGYARLKTTGGPADTLMPICRDPYCTGCQLNSHLLSSSAATNAAVASINGKLASGAGATPGSCPAGCAQCDHKPGSVSPYGPLGAAGAVYAHAQLAALAAGTQLPYVVLSACSTYFDTILSQYEEKDPIVIMRDVKFSDIKVLVEFMYKGEINIDHTRLSSLLKTAEDLHIKGLAEVSWRSDSTQNDLNNTGHSPGAATPGVETVLREGETDEPPAPKQRRRGRPPLDDPPSAHDVFTPKITCITGN</sequence>
<comment type="caution">
    <text evidence="6">The sequence shown here is derived from an EMBL/GenBank/DDBJ whole genome shotgun (WGS) entry which is preliminary data.</text>
</comment>